<dbReference type="Proteomes" id="UP000188276">
    <property type="component" value="Unassembled WGS sequence"/>
</dbReference>
<sequence>MSSDIILKTQQLSQEIASTYPLDAMKMDAYWAALNDLQVKFYLQITGLDFLGEPDGDESITITNRGHVICDIGQWRINAGNPHQDYIFPEDTLLRGGESVTVYTQPGARHSFNSNRSIWNNHGDTATLFNHSGEVISTWLYGKAAHMHVMISNVHYKGDEFRTEGDEYVELHNTSGDRVDITGWQLTAMSNTHSFTFPSGAIIEPSGTVRVYTNRPPSAANEYSVNSPTAIWNNRGGMCALSDYLGYEIAHFAY</sequence>
<dbReference type="Pfam" id="PF00932">
    <property type="entry name" value="LTD"/>
    <property type="match status" value="2"/>
</dbReference>
<gene>
    <name evidence="2" type="ORF">VR7878_03736</name>
</gene>
<dbReference type="SUPFAM" id="SSF74853">
    <property type="entry name" value="Lamin A/C globular tail domain"/>
    <property type="match status" value="2"/>
</dbReference>
<dbReference type="InterPro" id="IPR036415">
    <property type="entry name" value="Lamin_tail_dom_sf"/>
</dbReference>
<evidence type="ECO:0000259" key="1">
    <source>
        <dbReference type="PROSITE" id="PS51841"/>
    </source>
</evidence>
<name>A0A1R4LU31_VIBR1</name>
<dbReference type="PROSITE" id="PS51841">
    <property type="entry name" value="LTD"/>
    <property type="match status" value="1"/>
</dbReference>
<dbReference type="STRING" id="1123498.VR7878_03736"/>
<proteinExistence type="predicted"/>
<feature type="domain" description="LTD" evidence="1">
    <location>
        <begin position="134"/>
        <end position="254"/>
    </location>
</feature>
<dbReference type="Gene3D" id="2.60.40.1260">
    <property type="entry name" value="Lamin Tail domain"/>
    <property type="match status" value="2"/>
</dbReference>
<dbReference type="AlphaFoldDB" id="A0A1R4LU31"/>
<dbReference type="OrthoDB" id="6294868at2"/>
<protein>
    <submittedName>
        <fullName evidence="2">Intermediate filament tail domain protein</fullName>
    </submittedName>
</protein>
<dbReference type="InterPro" id="IPR001322">
    <property type="entry name" value="Lamin_tail_dom"/>
</dbReference>
<reference evidence="3" key="1">
    <citation type="submission" date="2017-02" db="EMBL/GenBank/DDBJ databases">
        <authorList>
            <person name="Rodrigo-Torres L."/>
            <person name="Arahal R.D."/>
            <person name="Lucena T."/>
        </authorList>
    </citation>
    <scope>NUCLEOTIDE SEQUENCE [LARGE SCALE GENOMIC DNA]</scope>
    <source>
        <strain evidence="3">CECT 7878</strain>
    </source>
</reference>
<keyword evidence="3" id="KW-1185">Reference proteome</keyword>
<evidence type="ECO:0000313" key="3">
    <source>
        <dbReference type="Proteomes" id="UP000188276"/>
    </source>
</evidence>
<accession>A0A1R4LU31</accession>
<evidence type="ECO:0000313" key="2">
    <source>
        <dbReference type="EMBL" id="SJN59837.1"/>
    </source>
</evidence>
<dbReference type="EMBL" id="FULE01000063">
    <property type="protein sequence ID" value="SJN59837.1"/>
    <property type="molecule type" value="Genomic_DNA"/>
</dbReference>
<dbReference type="RefSeq" id="WP_159440509.1">
    <property type="nucleotide sequence ID" value="NZ_FULE01000063.1"/>
</dbReference>
<organism evidence="2 3">
    <name type="scientific">Vibrio ruber (strain DSM 16370 / JCM 11486 / BCRC 17186 / CECT 7878 / LMG 23124 / VR1)</name>
    <dbReference type="NCBI Taxonomy" id="1123498"/>
    <lineage>
        <taxon>Bacteria</taxon>
        <taxon>Pseudomonadati</taxon>
        <taxon>Pseudomonadota</taxon>
        <taxon>Gammaproteobacteria</taxon>
        <taxon>Vibrionales</taxon>
        <taxon>Vibrionaceae</taxon>
        <taxon>Vibrio</taxon>
    </lineage>
</organism>